<keyword evidence="2" id="KW-1185">Reference proteome</keyword>
<gene>
    <name evidence="1" type="ORF">PoB_002943900</name>
</gene>
<name>A0AAV4A8Y9_9GAST</name>
<protein>
    <submittedName>
        <fullName evidence="1">Uncharacterized protein</fullName>
    </submittedName>
</protein>
<dbReference type="EMBL" id="BLXT01003662">
    <property type="protein sequence ID" value="GFO02934.1"/>
    <property type="molecule type" value="Genomic_DNA"/>
</dbReference>
<sequence length="89" mass="10405">MEEEQKEEEKEENQQPPFYRAETNILNKLKLDKQNKLLPEHMWPELLLLCFVQLPAIDICRSATCLAVTHAQECKPHRSIYLGDPVACR</sequence>
<dbReference type="Proteomes" id="UP000735302">
    <property type="component" value="Unassembled WGS sequence"/>
</dbReference>
<dbReference type="AlphaFoldDB" id="A0AAV4A8Y9"/>
<reference evidence="1 2" key="1">
    <citation type="journal article" date="2021" name="Elife">
        <title>Chloroplast acquisition without the gene transfer in kleptoplastic sea slugs, Plakobranchus ocellatus.</title>
        <authorList>
            <person name="Maeda T."/>
            <person name="Takahashi S."/>
            <person name="Yoshida T."/>
            <person name="Shimamura S."/>
            <person name="Takaki Y."/>
            <person name="Nagai Y."/>
            <person name="Toyoda A."/>
            <person name="Suzuki Y."/>
            <person name="Arimoto A."/>
            <person name="Ishii H."/>
            <person name="Satoh N."/>
            <person name="Nishiyama T."/>
            <person name="Hasebe M."/>
            <person name="Maruyama T."/>
            <person name="Minagawa J."/>
            <person name="Obokata J."/>
            <person name="Shigenobu S."/>
        </authorList>
    </citation>
    <scope>NUCLEOTIDE SEQUENCE [LARGE SCALE GENOMIC DNA]</scope>
</reference>
<comment type="caution">
    <text evidence="1">The sequence shown here is derived from an EMBL/GenBank/DDBJ whole genome shotgun (WGS) entry which is preliminary data.</text>
</comment>
<proteinExistence type="predicted"/>
<evidence type="ECO:0000313" key="2">
    <source>
        <dbReference type="Proteomes" id="UP000735302"/>
    </source>
</evidence>
<evidence type="ECO:0000313" key="1">
    <source>
        <dbReference type="EMBL" id="GFO02934.1"/>
    </source>
</evidence>
<organism evidence="1 2">
    <name type="scientific">Plakobranchus ocellatus</name>
    <dbReference type="NCBI Taxonomy" id="259542"/>
    <lineage>
        <taxon>Eukaryota</taxon>
        <taxon>Metazoa</taxon>
        <taxon>Spiralia</taxon>
        <taxon>Lophotrochozoa</taxon>
        <taxon>Mollusca</taxon>
        <taxon>Gastropoda</taxon>
        <taxon>Heterobranchia</taxon>
        <taxon>Euthyneura</taxon>
        <taxon>Panpulmonata</taxon>
        <taxon>Sacoglossa</taxon>
        <taxon>Placobranchoidea</taxon>
        <taxon>Plakobranchidae</taxon>
        <taxon>Plakobranchus</taxon>
    </lineage>
</organism>
<accession>A0AAV4A8Y9</accession>